<dbReference type="GO" id="GO:0002161">
    <property type="term" value="F:aminoacyl-tRNA deacylase activity"/>
    <property type="evidence" value="ECO:0007669"/>
    <property type="project" value="InterPro"/>
</dbReference>
<comment type="caution">
    <text evidence="3">The sequence shown here is derived from an EMBL/GenBank/DDBJ whole genome shotgun (WGS) entry which is preliminary data.</text>
</comment>
<proteinExistence type="inferred from homology"/>
<feature type="domain" description="YbaK/aminoacyl-tRNA synthetase-associated" evidence="2">
    <location>
        <begin position="22"/>
        <end position="145"/>
    </location>
</feature>
<protein>
    <submittedName>
        <fullName evidence="3">Ala-tRNA(Pro) deacylase</fullName>
        <ecNumber evidence="3">3.1.1.-</ecNumber>
    </submittedName>
</protein>
<evidence type="ECO:0000313" key="4">
    <source>
        <dbReference type="Proteomes" id="UP000559117"/>
    </source>
</evidence>
<dbReference type="EC" id="3.1.1.-" evidence="3"/>
<dbReference type="CDD" id="cd04335">
    <property type="entry name" value="PrdX_deacylase"/>
    <property type="match status" value="1"/>
</dbReference>
<dbReference type="InterPro" id="IPR007214">
    <property type="entry name" value="YbaK/aa-tRNA-synth-assoc-dom"/>
</dbReference>
<organism evidence="3 4">
    <name type="scientific">Pectinatus brassicae</name>
    <dbReference type="NCBI Taxonomy" id="862415"/>
    <lineage>
        <taxon>Bacteria</taxon>
        <taxon>Bacillati</taxon>
        <taxon>Bacillota</taxon>
        <taxon>Negativicutes</taxon>
        <taxon>Selenomonadales</taxon>
        <taxon>Selenomonadaceae</taxon>
        <taxon>Pectinatus</taxon>
    </lineage>
</organism>
<dbReference type="AlphaFoldDB" id="A0A840UJ00"/>
<comment type="similarity">
    <text evidence="1">Belongs to the PRORSD1 family.</text>
</comment>
<reference evidence="3 4" key="1">
    <citation type="submission" date="2020-08" db="EMBL/GenBank/DDBJ databases">
        <title>Genomic Encyclopedia of Type Strains, Phase IV (KMG-IV): sequencing the most valuable type-strain genomes for metagenomic binning, comparative biology and taxonomic classification.</title>
        <authorList>
            <person name="Goeker M."/>
        </authorList>
    </citation>
    <scope>NUCLEOTIDE SEQUENCE [LARGE SCALE GENOMIC DNA]</scope>
    <source>
        <strain evidence="3 4">DSM 24661</strain>
    </source>
</reference>
<evidence type="ECO:0000313" key="3">
    <source>
        <dbReference type="EMBL" id="MBB5337106.1"/>
    </source>
</evidence>
<dbReference type="InterPro" id="IPR036754">
    <property type="entry name" value="YbaK/aa-tRNA-synt-asso_dom_sf"/>
</dbReference>
<keyword evidence="3" id="KW-0378">Hydrolase</keyword>
<sequence>MNKSEIINMLDDLEIKYRIINHPAIETIEAGNKLNLPNSDVILKNLFLRDDKKRNYYLVSLRKDKMVNLKNLQCSLNSRRLSFASENDLSHYLGLKKGSVTPLGVLNDIEHKVKIIIDEDVVDFSVIGIHPNENTAMLWIAPQDMCTILKDNKTSIDIIKI</sequence>
<accession>A0A840UJ00</accession>
<dbReference type="InterPro" id="IPR040285">
    <property type="entry name" value="ProX/PRXD1"/>
</dbReference>
<dbReference type="Gene3D" id="3.90.960.10">
    <property type="entry name" value="YbaK/aminoacyl-tRNA synthetase-associated domain"/>
    <property type="match status" value="1"/>
</dbReference>
<evidence type="ECO:0000259" key="2">
    <source>
        <dbReference type="Pfam" id="PF04073"/>
    </source>
</evidence>
<dbReference type="EMBL" id="JACHFH010000034">
    <property type="protein sequence ID" value="MBB5337106.1"/>
    <property type="molecule type" value="Genomic_DNA"/>
</dbReference>
<keyword evidence="4" id="KW-1185">Reference proteome</keyword>
<dbReference type="RefSeq" id="WP_183862651.1">
    <property type="nucleotide sequence ID" value="NZ_JACHFH010000034.1"/>
</dbReference>
<dbReference type="PANTHER" id="PTHR31423">
    <property type="entry name" value="YBAK DOMAIN-CONTAINING PROTEIN"/>
    <property type="match status" value="1"/>
</dbReference>
<dbReference type="Pfam" id="PF04073">
    <property type="entry name" value="tRNA_edit"/>
    <property type="match status" value="1"/>
</dbReference>
<dbReference type="Proteomes" id="UP000559117">
    <property type="component" value="Unassembled WGS sequence"/>
</dbReference>
<evidence type="ECO:0000256" key="1">
    <source>
        <dbReference type="ARBA" id="ARBA00010201"/>
    </source>
</evidence>
<name>A0A840UJ00_9FIRM</name>
<gene>
    <name evidence="3" type="ORF">HNR32_002263</name>
</gene>
<dbReference type="PANTHER" id="PTHR31423:SF3">
    <property type="entry name" value="PROLYL-TRNA SYNTHETASE ASSOCIATED DOMAIN-CONTAINING PROTEIN 1-RELATED"/>
    <property type="match status" value="1"/>
</dbReference>
<dbReference type="SUPFAM" id="SSF55826">
    <property type="entry name" value="YbaK/ProRS associated domain"/>
    <property type="match status" value="1"/>
</dbReference>